<gene>
    <name evidence="2" type="ORF">ACFQ3F_10305</name>
</gene>
<dbReference type="Pfam" id="PF13556">
    <property type="entry name" value="HTH_30"/>
    <property type="match status" value="1"/>
</dbReference>
<organism evidence="2 3">
    <name type="scientific">Nocardioides ginsengisoli</name>
    <dbReference type="NCBI Taxonomy" id="363868"/>
    <lineage>
        <taxon>Bacteria</taxon>
        <taxon>Bacillati</taxon>
        <taxon>Actinomycetota</taxon>
        <taxon>Actinomycetes</taxon>
        <taxon>Propionibacteriales</taxon>
        <taxon>Nocardioidaceae</taxon>
        <taxon>Nocardioides</taxon>
    </lineage>
</organism>
<dbReference type="InterPro" id="IPR042070">
    <property type="entry name" value="PucR_C-HTH_sf"/>
</dbReference>
<dbReference type="Gene3D" id="1.10.10.2840">
    <property type="entry name" value="PucR C-terminal helix-turn-helix domain"/>
    <property type="match status" value="1"/>
</dbReference>
<proteinExistence type="predicted"/>
<dbReference type="PANTHER" id="PTHR33744">
    <property type="entry name" value="CARBOHYDRATE DIACID REGULATOR"/>
    <property type="match status" value="1"/>
</dbReference>
<dbReference type="InterPro" id="IPR051448">
    <property type="entry name" value="CdaR-like_regulators"/>
</dbReference>
<evidence type="ECO:0000313" key="3">
    <source>
        <dbReference type="Proteomes" id="UP001597229"/>
    </source>
</evidence>
<evidence type="ECO:0000313" key="2">
    <source>
        <dbReference type="EMBL" id="MFD1248180.1"/>
    </source>
</evidence>
<dbReference type="InterPro" id="IPR025736">
    <property type="entry name" value="PucR_C-HTH_dom"/>
</dbReference>
<dbReference type="RefSeq" id="WP_367919322.1">
    <property type="nucleotide sequence ID" value="NZ_BAABAC010000022.1"/>
</dbReference>
<feature type="domain" description="PucR C-terminal helix-turn-helix" evidence="1">
    <location>
        <begin position="337"/>
        <end position="394"/>
    </location>
</feature>
<reference evidence="3" key="1">
    <citation type="journal article" date="2019" name="Int. J. Syst. Evol. Microbiol.">
        <title>The Global Catalogue of Microorganisms (GCM) 10K type strain sequencing project: providing services to taxonomists for standard genome sequencing and annotation.</title>
        <authorList>
            <consortium name="The Broad Institute Genomics Platform"/>
            <consortium name="The Broad Institute Genome Sequencing Center for Infectious Disease"/>
            <person name="Wu L."/>
            <person name="Ma J."/>
        </authorList>
    </citation>
    <scope>NUCLEOTIDE SEQUENCE [LARGE SCALE GENOMIC DNA]</scope>
    <source>
        <strain evidence="3">CCUG 52478</strain>
    </source>
</reference>
<dbReference type="Proteomes" id="UP001597229">
    <property type="component" value="Unassembled WGS sequence"/>
</dbReference>
<comment type="caution">
    <text evidence="2">The sequence shown here is derived from an EMBL/GenBank/DDBJ whole genome shotgun (WGS) entry which is preliminary data.</text>
</comment>
<name>A0ABW3W156_9ACTN</name>
<dbReference type="EMBL" id="JBHTLX010000012">
    <property type="protein sequence ID" value="MFD1248180.1"/>
    <property type="molecule type" value="Genomic_DNA"/>
</dbReference>
<sequence length="402" mass="44427">MSKPGTGMTPLSEIQQIVNGLSDRLQRSVAVDDQHLELVCASAQHGPIDKWRVDAIITRTVPQATVPWLDQHAIQTSRKPVRLPYNDELEMLARVCFPIRRENALLGYLWLFDEPPVTDEEMATTADAVDRLVPLFGSDDQVVRGRVEDLQRLLSRATQAATSIEAVQEAVELGYLDGRAGFHVHVMTLRQPKQRSRITATDSKGLQFELARRQLGLAFLTHVEGNVLVTVTNHVSARDSRDFEATLLRAAEAVGLELASGGSATAGAPTELEDALGRARFAAELASLRSGKATTHAWEDLGSWRLLYGRPLSPQTVVEISPEAETLLSQGTPQHWQTALAYLDAGRRVPIACEQLLIHRATLYYRLDRVRELIGADALDDGWRASSLHVALKLHEALIQVR</sequence>
<evidence type="ECO:0000259" key="1">
    <source>
        <dbReference type="Pfam" id="PF13556"/>
    </source>
</evidence>
<dbReference type="PANTHER" id="PTHR33744:SF17">
    <property type="entry name" value="CONSERVED PROTEIN"/>
    <property type="match status" value="1"/>
</dbReference>
<protein>
    <submittedName>
        <fullName evidence="2">PucR family transcriptional regulator</fullName>
    </submittedName>
</protein>
<accession>A0ABW3W156</accession>
<keyword evidence="3" id="KW-1185">Reference proteome</keyword>